<sequence>MANKNKHAVYVFKPAATRGLRPGRHGNKGAKTTISVPAETYVEMMKLCDATFILNRIFRDVSRTLSGPRPGLTWSETVTIEAIKEARKYDAEMRAWADANNAAHAE</sequence>
<dbReference type="AlphaFoldDB" id="A0A373FR66"/>
<organism evidence="1 2">
    <name type="scientific">Comamonas testosteroni</name>
    <name type="common">Pseudomonas testosteroni</name>
    <dbReference type="NCBI Taxonomy" id="285"/>
    <lineage>
        <taxon>Bacteria</taxon>
        <taxon>Pseudomonadati</taxon>
        <taxon>Pseudomonadota</taxon>
        <taxon>Betaproteobacteria</taxon>
        <taxon>Burkholderiales</taxon>
        <taxon>Comamonadaceae</taxon>
        <taxon>Comamonas</taxon>
    </lineage>
</organism>
<dbReference type="EMBL" id="QURR01000002">
    <property type="protein sequence ID" value="RGE46630.1"/>
    <property type="molecule type" value="Genomic_DNA"/>
</dbReference>
<comment type="caution">
    <text evidence="1">The sequence shown here is derived from an EMBL/GenBank/DDBJ whole genome shotgun (WGS) entry which is preliminary data.</text>
</comment>
<proteinExistence type="predicted"/>
<name>A0A373FR66_COMTE</name>
<dbReference type="Proteomes" id="UP000261948">
    <property type="component" value="Unassembled WGS sequence"/>
</dbReference>
<protein>
    <submittedName>
        <fullName evidence="1">Uncharacterized protein</fullName>
    </submittedName>
</protein>
<evidence type="ECO:0000313" key="1">
    <source>
        <dbReference type="EMBL" id="RGE46630.1"/>
    </source>
</evidence>
<reference evidence="1 2" key="1">
    <citation type="submission" date="2018-08" db="EMBL/GenBank/DDBJ databases">
        <title>Comamonas testosteroni strain SWCO2.</title>
        <authorList>
            <person name="Jiang N."/>
            <person name="Zhang X.Z."/>
        </authorList>
    </citation>
    <scope>NUCLEOTIDE SEQUENCE [LARGE SCALE GENOMIC DNA]</scope>
    <source>
        <strain evidence="1 2">SWCO2</strain>
    </source>
</reference>
<evidence type="ECO:0000313" key="2">
    <source>
        <dbReference type="Proteomes" id="UP000261948"/>
    </source>
</evidence>
<gene>
    <name evidence="1" type="ORF">DZC30_02315</name>
</gene>
<accession>A0A373FR66</accession>
<keyword evidence="2" id="KW-1185">Reference proteome</keyword>